<evidence type="ECO:0000313" key="7">
    <source>
        <dbReference type="EMBL" id="PIZ94860.1"/>
    </source>
</evidence>
<sequence length="494" mass="57030">MQKFLTTKSIFLDKQTLWLFVCFVGIRIISFALAGHDLIQAMILFALMMVFAMLYFKKMEYAFYILLGELLLGGAGHFLEFYGLSMRTILVFTFIFLWVAHHISTRELQNRLYIDRKIFYIFFSIVGIAIITALLGLSYGNNATNVIRDLIPFSYFLLLLPFYHLFQEEKTQEYIIRLLTVFLLGGVFFSLFVYFLYSSELGVLHDSFYQWFRDVSMGKITDMGLGFFRIVAPEHLLAVPGILFISSLLMRDEKHHKAWRVLLTLGLLILVLNLSRTYFLAMVIGFLVLKYKHSWKRWFRITIGTFAVYFLLLISVSLISSFGTSSGLGMFGFRFLSMATPQIETSTYTRTALLEPIFMMIKKHPVLGNGLGSEINFFSPLTYEQIKTTQFEWGYLEMATELGILGLSIFLIVICFILYELNKKIQSLSDYHDFYVGLLAGLIALLVMNFTSPILYHVLGVFCLVTIISVVVKPISIFEKVLPLLYRIFNKKHN</sequence>
<feature type="transmembrane region" description="Helical" evidence="5">
    <location>
        <begin position="146"/>
        <end position="166"/>
    </location>
</feature>
<dbReference type="AlphaFoldDB" id="A0A2M7V7W4"/>
<evidence type="ECO:0000256" key="4">
    <source>
        <dbReference type="ARBA" id="ARBA00023136"/>
    </source>
</evidence>
<keyword evidence="2 5" id="KW-0812">Transmembrane</keyword>
<protein>
    <recommendedName>
        <fullName evidence="6">O-antigen ligase-related domain-containing protein</fullName>
    </recommendedName>
</protein>
<accession>A0A2M7V7W4</accession>
<gene>
    <name evidence="7" type="ORF">COX81_02390</name>
</gene>
<feature type="transmembrane region" description="Helical" evidence="5">
    <location>
        <begin position="39"/>
        <end position="56"/>
    </location>
</feature>
<comment type="subcellular location">
    <subcellularLocation>
        <location evidence="1">Membrane</location>
        <topology evidence="1">Multi-pass membrane protein</topology>
    </subcellularLocation>
</comment>
<proteinExistence type="predicted"/>
<feature type="transmembrane region" description="Helical" evidence="5">
    <location>
        <begin position="258"/>
        <end position="289"/>
    </location>
</feature>
<dbReference type="Proteomes" id="UP000228568">
    <property type="component" value="Unassembled WGS sequence"/>
</dbReference>
<reference evidence="8" key="1">
    <citation type="submission" date="2017-09" db="EMBL/GenBank/DDBJ databases">
        <title>Depth-based differentiation of microbial function through sediment-hosted aquifers and enrichment of novel symbionts in the deep terrestrial subsurface.</title>
        <authorList>
            <person name="Probst A.J."/>
            <person name="Ladd B."/>
            <person name="Jarett J.K."/>
            <person name="Geller-Mcgrath D.E."/>
            <person name="Sieber C.M.K."/>
            <person name="Emerson J.B."/>
            <person name="Anantharaman K."/>
            <person name="Thomas B.C."/>
            <person name="Malmstrom R."/>
            <person name="Stieglmeier M."/>
            <person name="Klingl A."/>
            <person name="Woyke T."/>
            <person name="Ryan C.M."/>
            <person name="Banfield J.F."/>
        </authorList>
    </citation>
    <scope>NUCLEOTIDE SEQUENCE [LARGE SCALE GENOMIC DNA]</scope>
</reference>
<dbReference type="InterPro" id="IPR051533">
    <property type="entry name" value="WaaL-like"/>
</dbReference>
<feature type="transmembrane region" description="Helical" evidence="5">
    <location>
        <begin position="178"/>
        <end position="197"/>
    </location>
</feature>
<dbReference type="PANTHER" id="PTHR37422:SF17">
    <property type="entry name" value="O-ANTIGEN LIGASE"/>
    <property type="match status" value="1"/>
</dbReference>
<dbReference type="GO" id="GO:0016020">
    <property type="term" value="C:membrane"/>
    <property type="evidence" value="ECO:0007669"/>
    <property type="project" value="UniProtKB-SubCell"/>
</dbReference>
<evidence type="ECO:0000256" key="3">
    <source>
        <dbReference type="ARBA" id="ARBA00022989"/>
    </source>
</evidence>
<evidence type="ECO:0000313" key="8">
    <source>
        <dbReference type="Proteomes" id="UP000228568"/>
    </source>
</evidence>
<dbReference type="PANTHER" id="PTHR37422">
    <property type="entry name" value="TEICHURONIC ACID BIOSYNTHESIS PROTEIN TUAE"/>
    <property type="match status" value="1"/>
</dbReference>
<organism evidence="7 8">
    <name type="scientific">Candidatus Magasanikbacteria bacterium CG_4_10_14_0_2_um_filter_37_12</name>
    <dbReference type="NCBI Taxonomy" id="1974637"/>
    <lineage>
        <taxon>Bacteria</taxon>
        <taxon>Candidatus Magasanikiibacteriota</taxon>
    </lineage>
</organism>
<feature type="transmembrane region" description="Helical" evidence="5">
    <location>
        <begin position="85"/>
        <end position="105"/>
    </location>
</feature>
<evidence type="ECO:0000259" key="6">
    <source>
        <dbReference type="Pfam" id="PF04932"/>
    </source>
</evidence>
<dbReference type="EMBL" id="PFPK01000027">
    <property type="protein sequence ID" value="PIZ94860.1"/>
    <property type="molecule type" value="Genomic_DNA"/>
</dbReference>
<feature type="transmembrane region" description="Helical" evidence="5">
    <location>
        <begin position="454"/>
        <end position="472"/>
    </location>
</feature>
<comment type="caution">
    <text evidence="7">The sequence shown here is derived from an EMBL/GenBank/DDBJ whole genome shotgun (WGS) entry which is preliminary data.</text>
</comment>
<feature type="transmembrane region" description="Helical" evidence="5">
    <location>
        <begin position="402"/>
        <end position="419"/>
    </location>
</feature>
<feature type="transmembrane region" description="Helical" evidence="5">
    <location>
        <begin position="117"/>
        <end position="140"/>
    </location>
</feature>
<feature type="domain" description="O-antigen ligase-related" evidence="6">
    <location>
        <begin position="263"/>
        <end position="411"/>
    </location>
</feature>
<keyword evidence="4 5" id="KW-0472">Membrane</keyword>
<feature type="transmembrane region" description="Helical" evidence="5">
    <location>
        <begin position="61"/>
        <end position="79"/>
    </location>
</feature>
<dbReference type="InterPro" id="IPR007016">
    <property type="entry name" value="O-antigen_ligase-rel_domated"/>
</dbReference>
<dbReference type="Pfam" id="PF04932">
    <property type="entry name" value="Wzy_C"/>
    <property type="match status" value="1"/>
</dbReference>
<keyword evidence="3 5" id="KW-1133">Transmembrane helix</keyword>
<feature type="transmembrane region" description="Helical" evidence="5">
    <location>
        <begin position="16"/>
        <end position="33"/>
    </location>
</feature>
<evidence type="ECO:0000256" key="2">
    <source>
        <dbReference type="ARBA" id="ARBA00022692"/>
    </source>
</evidence>
<feature type="transmembrane region" description="Helical" evidence="5">
    <location>
        <begin position="431"/>
        <end position="448"/>
    </location>
</feature>
<feature type="transmembrane region" description="Helical" evidence="5">
    <location>
        <begin position="301"/>
        <end position="323"/>
    </location>
</feature>
<evidence type="ECO:0000256" key="1">
    <source>
        <dbReference type="ARBA" id="ARBA00004141"/>
    </source>
</evidence>
<evidence type="ECO:0000256" key="5">
    <source>
        <dbReference type="SAM" id="Phobius"/>
    </source>
</evidence>
<name>A0A2M7V7W4_9BACT</name>